<name>A0A072NY14_SCHAZ</name>
<dbReference type="GO" id="GO:0046872">
    <property type="term" value="F:metal ion binding"/>
    <property type="evidence" value="ECO:0007669"/>
    <property type="project" value="UniProtKB-KW"/>
</dbReference>
<dbReference type="PANTHER" id="PTHR35795:SF1">
    <property type="entry name" value="BIS(5'-NUCLEOSYL)-TETRAPHOSPHATASE, SYMMETRICAL"/>
    <property type="match status" value="1"/>
</dbReference>
<dbReference type="InterPro" id="IPR006675">
    <property type="entry name" value="HDIG_dom"/>
</dbReference>
<evidence type="ECO:0000256" key="1">
    <source>
        <dbReference type="ARBA" id="ARBA00012506"/>
    </source>
</evidence>
<dbReference type="InterPro" id="IPR003607">
    <property type="entry name" value="HD/PDEase_dom"/>
</dbReference>
<dbReference type="PATRIC" id="fig|1348973.3.peg.2446"/>
<dbReference type="NCBIfam" id="TIGR00277">
    <property type="entry name" value="HDIG"/>
    <property type="match status" value="1"/>
</dbReference>
<dbReference type="Proteomes" id="UP000027936">
    <property type="component" value="Unassembled WGS sequence"/>
</dbReference>
<evidence type="ECO:0000256" key="3">
    <source>
        <dbReference type="ARBA" id="ARBA00022741"/>
    </source>
</evidence>
<dbReference type="RefSeq" id="WP_003332288.1">
    <property type="nucleotide sequence ID" value="NZ_JJRY01000009.1"/>
</dbReference>
<comment type="catalytic activity">
    <reaction evidence="6">
        <text>P(1),P(4)-bis(5'-adenosyl) tetraphosphate + H2O = 2 ADP + 2 H(+)</text>
        <dbReference type="Rhea" id="RHEA:24252"/>
        <dbReference type="ChEBI" id="CHEBI:15377"/>
        <dbReference type="ChEBI" id="CHEBI:15378"/>
        <dbReference type="ChEBI" id="CHEBI:58141"/>
        <dbReference type="ChEBI" id="CHEBI:456216"/>
        <dbReference type="EC" id="3.6.1.41"/>
    </reaction>
</comment>
<dbReference type="CDD" id="cd00077">
    <property type="entry name" value="HDc"/>
    <property type="match status" value="1"/>
</dbReference>
<gene>
    <name evidence="8" type="ORF">M670_02528</name>
</gene>
<evidence type="ECO:0000313" key="8">
    <source>
        <dbReference type="EMBL" id="KEF38110.1"/>
    </source>
</evidence>
<dbReference type="GO" id="GO:0000166">
    <property type="term" value="F:nucleotide binding"/>
    <property type="evidence" value="ECO:0007669"/>
    <property type="project" value="UniProtKB-KW"/>
</dbReference>
<dbReference type="PANTHER" id="PTHR35795">
    <property type="entry name" value="SLR1885 PROTEIN"/>
    <property type="match status" value="1"/>
</dbReference>
<dbReference type="InterPro" id="IPR005249">
    <property type="entry name" value="YqeK"/>
</dbReference>
<dbReference type="InterPro" id="IPR051094">
    <property type="entry name" value="Diverse_Catalytic_Enzymes"/>
</dbReference>
<dbReference type="EMBL" id="JJRY01000009">
    <property type="protein sequence ID" value="KEF38110.1"/>
    <property type="molecule type" value="Genomic_DNA"/>
</dbReference>
<dbReference type="GO" id="GO:0008803">
    <property type="term" value="F:bis(5'-nucleosyl)-tetraphosphatase (symmetrical) activity"/>
    <property type="evidence" value="ECO:0007669"/>
    <property type="project" value="UniProtKB-EC"/>
</dbReference>
<dbReference type="AlphaFoldDB" id="A0A072NY14"/>
<evidence type="ECO:0000256" key="5">
    <source>
        <dbReference type="ARBA" id="ARBA00023004"/>
    </source>
</evidence>
<dbReference type="Gene3D" id="1.10.3210.10">
    <property type="entry name" value="Hypothetical protein af1432"/>
    <property type="match status" value="1"/>
</dbReference>
<keyword evidence="4 8" id="KW-0378">Hydrolase</keyword>
<dbReference type="GeneID" id="89468312"/>
<dbReference type="PROSITE" id="PS51831">
    <property type="entry name" value="HD"/>
    <property type="match status" value="1"/>
</dbReference>
<dbReference type="OrthoDB" id="9782134at2"/>
<keyword evidence="3" id="KW-0547">Nucleotide-binding</keyword>
<evidence type="ECO:0000313" key="9">
    <source>
        <dbReference type="Proteomes" id="UP000027936"/>
    </source>
</evidence>
<evidence type="ECO:0000256" key="4">
    <source>
        <dbReference type="ARBA" id="ARBA00022801"/>
    </source>
</evidence>
<dbReference type="SUPFAM" id="SSF109604">
    <property type="entry name" value="HD-domain/PDEase-like"/>
    <property type="match status" value="1"/>
</dbReference>
<dbReference type="InterPro" id="IPR006674">
    <property type="entry name" value="HD_domain"/>
</dbReference>
<proteinExistence type="predicted"/>
<evidence type="ECO:0000259" key="7">
    <source>
        <dbReference type="PROSITE" id="PS51831"/>
    </source>
</evidence>
<protein>
    <recommendedName>
        <fullName evidence="1">bis(5'-nucleosyl)-tetraphosphatase (symmetrical)</fullName>
        <ecNumber evidence="1">3.6.1.41</ecNumber>
    </recommendedName>
</protein>
<organism evidence="8 9">
    <name type="scientific">Schinkia azotoformans MEV2011</name>
    <dbReference type="NCBI Taxonomy" id="1348973"/>
    <lineage>
        <taxon>Bacteria</taxon>
        <taxon>Bacillati</taxon>
        <taxon>Bacillota</taxon>
        <taxon>Bacilli</taxon>
        <taxon>Bacillales</taxon>
        <taxon>Bacillaceae</taxon>
        <taxon>Calidifontibacillus/Schinkia group</taxon>
        <taxon>Schinkia</taxon>
    </lineage>
</organism>
<dbReference type="SMART" id="SM00471">
    <property type="entry name" value="HDc"/>
    <property type="match status" value="1"/>
</dbReference>
<sequence length="186" mass="21520">MDRAKALALVKEQLTDKRYEHTVGVMETAVQLAEKYGVDSRKAELAAIFHDYAKFRSKEEMRKIIIDENMPKQLLEYHSELWHAPVGAYLVRTEAGILDEDILQAIRFHTTGNKDMNMLDKIVFLADYIEPGRKFPGVDDVRKVAFENLNEAVVMALRNTIKFLLDKKQPIYPDTLETYNTLIRCQ</sequence>
<reference evidence="8 9" key="1">
    <citation type="submission" date="2014-04" db="EMBL/GenBank/DDBJ databases">
        <title>Draft genome sequence of Bacillus azotoformans MEV2011, a (co-) denitrifying strain unable to grow in the presence of oxygen.</title>
        <authorList>
            <person name="Nielsen M."/>
            <person name="Schreiber L."/>
            <person name="Finster K."/>
            <person name="Schramm A."/>
        </authorList>
    </citation>
    <scope>NUCLEOTIDE SEQUENCE [LARGE SCALE GENOMIC DNA]</scope>
    <source>
        <strain evidence="8 9">MEV2011</strain>
    </source>
</reference>
<dbReference type="Pfam" id="PF01966">
    <property type="entry name" value="HD"/>
    <property type="match status" value="1"/>
</dbReference>
<dbReference type="EC" id="3.6.1.41" evidence="1"/>
<feature type="domain" description="HD" evidence="7">
    <location>
        <begin position="18"/>
        <end position="132"/>
    </location>
</feature>
<accession>A0A072NY14</accession>
<keyword evidence="5" id="KW-0408">Iron</keyword>
<keyword evidence="2" id="KW-0479">Metal-binding</keyword>
<comment type="caution">
    <text evidence="8">The sequence shown here is derived from an EMBL/GenBank/DDBJ whole genome shotgun (WGS) entry which is preliminary data.</text>
</comment>
<dbReference type="NCBIfam" id="TIGR00488">
    <property type="entry name" value="bis(5'-nucleosyl)-tetraphosphatase (symmetrical) YqeK"/>
    <property type="match status" value="1"/>
</dbReference>
<evidence type="ECO:0000256" key="6">
    <source>
        <dbReference type="ARBA" id="ARBA00049417"/>
    </source>
</evidence>
<evidence type="ECO:0000256" key="2">
    <source>
        <dbReference type="ARBA" id="ARBA00022723"/>
    </source>
</evidence>